<reference evidence="6" key="1">
    <citation type="submission" date="2016-02" db="EMBL/GenBank/DDBJ databases">
        <title>Draft Genome Sequence of Sporotomaculum syntrophicum Strain FB, a Syntrophic Benzoate Degrader.</title>
        <authorList>
            <person name="Nobu M.K."/>
            <person name="Narihiro T."/>
            <person name="Qiu Y.-L."/>
            <person name="Ohashi A."/>
            <person name="Liu W.-T."/>
            <person name="Yuji S."/>
        </authorList>
    </citation>
    <scope>NUCLEOTIDE SEQUENCE</scope>
    <source>
        <strain evidence="6">FB</strain>
    </source>
</reference>
<evidence type="ECO:0000256" key="1">
    <source>
        <dbReference type="ARBA" id="ARBA00006930"/>
    </source>
</evidence>
<evidence type="ECO:0000256" key="2">
    <source>
        <dbReference type="ARBA" id="ARBA00011322"/>
    </source>
</evidence>
<dbReference type="AlphaFoldDB" id="A0A9D3AYA1"/>
<dbReference type="InterPro" id="IPR038729">
    <property type="entry name" value="Rad50/SbcC_AAA"/>
</dbReference>
<evidence type="ECO:0000259" key="5">
    <source>
        <dbReference type="Pfam" id="PF13476"/>
    </source>
</evidence>
<dbReference type="PANTHER" id="PTHR32114">
    <property type="entry name" value="ABC TRANSPORTER ABCH.3"/>
    <property type="match status" value="1"/>
</dbReference>
<dbReference type="InterPro" id="IPR027417">
    <property type="entry name" value="P-loop_NTPase"/>
</dbReference>
<comment type="subunit">
    <text evidence="2">Heterodimer of SbcC and SbcD.</text>
</comment>
<keyword evidence="7" id="KW-1185">Reference proteome</keyword>
<comment type="caution">
    <text evidence="6">The sequence shown here is derived from an EMBL/GenBank/DDBJ whole genome shotgun (WGS) entry which is preliminary data.</text>
</comment>
<feature type="coiled-coil region" evidence="4">
    <location>
        <begin position="306"/>
        <end position="333"/>
    </location>
</feature>
<evidence type="ECO:0000256" key="3">
    <source>
        <dbReference type="ARBA" id="ARBA00013368"/>
    </source>
</evidence>
<dbReference type="GO" id="GO:0006302">
    <property type="term" value="P:double-strand break repair"/>
    <property type="evidence" value="ECO:0007669"/>
    <property type="project" value="InterPro"/>
</dbReference>
<feature type="domain" description="Rad50/SbcC-type AAA" evidence="5">
    <location>
        <begin position="6"/>
        <end position="248"/>
    </location>
</feature>
<dbReference type="OrthoDB" id="9764467at2"/>
<dbReference type="RefSeq" id="WP_161821725.1">
    <property type="nucleotide sequence ID" value="NZ_LSRS01000003.1"/>
</dbReference>
<sequence length="801" mass="90834">MKIKYIKCKKFGGVSNKIIKFEDGLNVIVGANEAGKSTVIDAMFAALFRSHNLKRNTNIGRDFYEKYLPYPDGDSAVVETCFNINNLDFEISKEWGIAPSGSVRFDGKMLKDEGTMTQKLQEALGYGENTFKNIVFARQKDIREALEKISKDEETSAVIDNILKRAVMVLDGISVEKLKKLIDQKLLVYSAKWDLANNRPEGNKGINNPWKRGIGSVLAAYYQKEQLKQDMESAQKVETEFSLLSEKLKAVRARKQQIKEQGSKYAQFEGDIIQRSILESQLLNLQKKAAVLREVYKQFPIMQMELSNKGNELQKLETKAQQLEDELKSADLIQKAQQTKQLLAKVDSISQAIAGKIAEQNKLVEIKDEEIRRLDKLHESMLSAKAKMEAGTLLGRLNKSQGYLVFVTRGLHEREELTEGANLTASGYLRVEIEDGFDLEVRAGEVAFAELKRQYKEAEEELTGILSRLNVPDLAQAKVNHRLYKQLQSDINSLQKQIETLLGDKTVEQLKASIQLEKNLSARDVKEINQDKQKINSELTNLKAEVISLAKTFKEWTDKYENPDKVIDLLTTTLISIKETEAKLQNLAALPQEFRTTEEFLSHLKQLRAAYEQAAKEDIQLTQDYYAIKLPDVSFEELAPLYKEAELNFEKQLAHLHCLLQIKQTLNRKLKELDQGSNEPLVELFSKYLSILTLGKYSVGKLRGNLEVGIIKEDNIALPSTLFSAGTYDCVLLALRFALLEYLFKDKQGFVVLDDCLVNLDPDRKVRAVELIKEYARNNQVIFTTCDPATADLLSGNVIHI</sequence>
<accession>A0A9D3AYA1</accession>
<feature type="coiled-coil region" evidence="4">
    <location>
        <begin position="234"/>
        <end position="261"/>
    </location>
</feature>
<evidence type="ECO:0000313" key="6">
    <source>
        <dbReference type="EMBL" id="KAF1085226.1"/>
    </source>
</evidence>
<proteinExistence type="inferred from homology"/>
<feature type="coiled-coil region" evidence="4">
    <location>
        <begin position="441"/>
        <end position="552"/>
    </location>
</feature>
<gene>
    <name evidence="6" type="ORF">SPSYN_01362</name>
</gene>
<dbReference type="Gene3D" id="3.40.50.300">
    <property type="entry name" value="P-loop containing nucleotide triphosphate hydrolases"/>
    <property type="match status" value="2"/>
</dbReference>
<dbReference type="PANTHER" id="PTHR32114:SF2">
    <property type="entry name" value="ABC TRANSPORTER ABCH.3"/>
    <property type="match status" value="1"/>
</dbReference>
<dbReference type="EMBL" id="LSRS01000003">
    <property type="protein sequence ID" value="KAF1085226.1"/>
    <property type="molecule type" value="Genomic_DNA"/>
</dbReference>
<evidence type="ECO:0000313" key="7">
    <source>
        <dbReference type="Proteomes" id="UP000798488"/>
    </source>
</evidence>
<dbReference type="Proteomes" id="UP000798488">
    <property type="component" value="Unassembled WGS sequence"/>
</dbReference>
<protein>
    <recommendedName>
        <fullName evidence="3">Nuclease SbcCD subunit C</fullName>
    </recommendedName>
</protein>
<name>A0A9D3AYA1_9FIRM</name>
<dbReference type="GO" id="GO:0016887">
    <property type="term" value="F:ATP hydrolysis activity"/>
    <property type="evidence" value="ECO:0007669"/>
    <property type="project" value="InterPro"/>
</dbReference>
<dbReference type="SUPFAM" id="SSF52540">
    <property type="entry name" value="P-loop containing nucleoside triphosphate hydrolases"/>
    <property type="match status" value="1"/>
</dbReference>
<keyword evidence="4" id="KW-0175">Coiled coil</keyword>
<organism evidence="6 7">
    <name type="scientific">Sporotomaculum syntrophicum</name>
    <dbReference type="NCBI Taxonomy" id="182264"/>
    <lineage>
        <taxon>Bacteria</taxon>
        <taxon>Bacillati</taxon>
        <taxon>Bacillota</taxon>
        <taxon>Clostridia</taxon>
        <taxon>Eubacteriales</taxon>
        <taxon>Desulfallaceae</taxon>
        <taxon>Sporotomaculum</taxon>
    </lineage>
</organism>
<evidence type="ECO:0000256" key="4">
    <source>
        <dbReference type="SAM" id="Coils"/>
    </source>
</evidence>
<dbReference type="Pfam" id="PF13476">
    <property type="entry name" value="AAA_23"/>
    <property type="match status" value="1"/>
</dbReference>
<comment type="similarity">
    <text evidence="1">Belongs to the SMC family. SbcC subfamily.</text>
</comment>